<protein>
    <submittedName>
        <fullName evidence="3">Uncharacterized protein</fullName>
    </submittedName>
</protein>
<evidence type="ECO:0000256" key="1">
    <source>
        <dbReference type="SAM" id="Phobius"/>
    </source>
</evidence>
<dbReference type="WBParaSite" id="MBELARI_LOCUS921">
    <property type="protein sequence ID" value="MBELARI_LOCUS921"/>
    <property type="gene ID" value="MBELARI_LOCUS921"/>
</dbReference>
<dbReference type="Proteomes" id="UP000887575">
    <property type="component" value="Unassembled WGS sequence"/>
</dbReference>
<organism evidence="2 3">
    <name type="scientific">Mesorhabditis belari</name>
    <dbReference type="NCBI Taxonomy" id="2138241"/>
    <lineage>
        <taxon>Eukaryota</taxon>
        <taxon>Metazoa</taxon>
        <taxon>Ecdysozoa</taxon>
        <taxon>Nematoda</taxon>
        <taxon>Chromadorea</taxon>
        <taxon>Rhabditida</taxon>
        <taxon>Rhabditina</taxon>
        <taxon>Rhabditomorpha</taxon>
        <taxon>Rhabditoidea</taxon>
        <taxon>Rhabditidae</taxon>
        <taxon>Mesorhabditinae</taxon>
        <taxon>Mesorhabditis</taxon>
    </lineage>
</organism>
<evidence type="ECO:0000313" key="2">
    <source>
        <dbReference type="Proteomes" id="UP000887575"/>
    </source>
</evidence>
<feature type="transmembrane region" description="Helical" evidence="1">
    <location>
        <begin position="66"/>
        <end position="86"/>
    </location>
</feature>
<name>A0AAF3FQ19_9BILA</name>
<keyword evidence="1" id="KW-1133">Transmembrane helix</keyword>
<keyword evidence="1" id="KW-0812">Transmembrane</keyword>
<keyword evidence="2" id="KW-1185">Reference proteome</keyword>
<dbReference type="AlphaFoldDB" id="A0AAF3FQ19"/>
<sequence>MAARRDPTRGNRHSGTNIGYLLFSQLRHDVSLLATTWLAIKYTKETNLVLVDDFSLCRLLGDRVDGLFLCGFADICVAVLYTLPALTTKKHF</sequence>
<reference evidence="3" key="1">
    <citation type="submission" date="2024-02" db="UniProtKB">
        <authorList>
            <consortium name="WormBaseParasite"/>
        </authorList>
    </citation>
    <scope>IDENTIFICATION</scope>
</reference>
<accession>A0AAF3FQ19</accession>
<evidence type="ECO:0000313" key="3">
    <source>
        <dbReference type="WBParaSite" id="MBELARI_LOCUS921"/>
    </source>
</evidence>
<keyword evidence="1" id="KW-0472">Membrane</keyword>
<proteinExistence type="predicted"/>